<sequence>MIYTEDTRIAALAVHIVGNKAKDEPLLVSPALSGQVGDTGLMQILTAYFAGGFKSEEYYNLHHETDLACNEVYNFVCKVFDDQETFYDNSVNLARHLYEAGTHPQIKGGEFYVAYFTGCRFGGEAVDAVGLFKSETRGTFLDVGEQDGQLHIFSCQGIDVNKLDKGCLVFDTEREEGFAVCVVDNTNRAEARYWIDDFLHVRPRQDNYHNTHNILAMCKKYVTRHLPAEFDVSKADQAEMLNETMKYFREQDSFSLDDFSEKVIRQPEVMESFTRYKQEYEQEREIRIEDEFAISDSAVRKQARAYKSVIKLDRNFHIYVHGNRNLLEQGEDEKGKFYKVYYQEEE</sequence>
<dbReference type="eggNOG" id="COG3081">
    <property type="taxonomic scope" value="Bacteria"/>
</dbReference>
<proteinExistence type="predicted"/>
<dbReference type="RefSeq" id="WP_087401360.1">
    <property type="nucleotide sequence ID" value="NZ_NFHB01000002.1"/>
</dbReference>
<comment type="caution">
    <text evidence="1">The sequence shown here is derived from an EMBL/GenBank/DDBJ whole genome shotgun (WGS) entry which is preliminary data.</text>
</comment>
<protein>
    <recommendedName>
        <fullName evidence="3">Nucleoid-associated protein</fullName>
    </recommendedName>
</protein>
<dbReference type="EMBL" id="NFHB01000002">
    <property type="protein sequence ID" value="OUN04442.1"/>
    <property type="molecule type" value="Genomic_DNA"/>
</dbReference>
<dbReference type="InterPro" id="IPR007358">
    <property type="entry name" value="Nucleoid_associated_NdpA"/>
</dbReference>
<gene>
    <name evidence="1" type="ORF">B5G41_03795</name>
</gene>
<evidence type="ECO:0008006" key="3">
    <source>
        <dbReference type="Google" id="ProtNLM"/>
    </source>
</evidence>
<name>A0A1Y3QXN7_9BACT</name>
<organism evidence="1 2">
    <name type="scientific">Alistipes onderdonkii</name>
    <dbReference type="NCBI Taxonomy" id="328813"/>
    <lineage>
        <taxon>Bacteria</taxon>
        <taxon>Pseudomonadati</taxon>
        <taxon>Bacteroidota</taxon>
        <taxon>Bacteroidia</taxon>
        <taxon>Bacteroidales</taxon>
        <taxon>Rikenellaceae</taxon>
        <taxon>Alistipes</taxon>
    </lineage>
</organism>
<accession>A0A1Y3QXN7</accession>
<dbReference type="OrthoDB" id="9153118at2"/>
<dbReference type="AlphaFoldDB" id="A0A1Y3QXN7"/>
<reference evidence="2" key="1">
    <citation type="submission" date="2017-04" db="EMBL/GenBank/DDBJ databases">
        <title>Function of individual gut microbiota members based on whole genome sequencing of pure cultures obtained from chicken caecum.</title>
        <authorList>
            <person name="Medvecky M."/>
            <person name="Cejkova D."/>
            <person name="Polansky O."/>
            <person name="Karasova D."/>
            <person name="Kubasova T."/>
            <person name="Cizek A."/>
            <person name="Rychlik I."/>
        </authorList>
    </citation>
    <scope>NUCLEOTIDE SEQUENCE [LARGE SCALE GENOMIC DNA]</scope>
    <source>
        <strain evidence="2">An90</strain>
    </source>
</reference>
<dbReference type="GO" id="GO:0009295">
    <property type="term" value="C:nucleoid"/>
    <property type="evidence" value="ECO:0007669"/>
    <property type="project" value="InterPro"/>
</dbReference>
<dbReference type="Proteomes" id="UP000195772">
    <property type="component" value="Unassembled WGS sequence"/>
</dbReference>
<dbReference type="Pfam" id="PF04245">
    <property type="entry name" value="NA37"/>
    <property type="match status" value="1"/>
</dbReference>
<evidence type="ECO:0000313" key="2">
    <source>
        <dbReference type="Proteomes" id="UP000195772"/>
    </source>
</evidence>
<evidence type="ECO:0000313" key="1">
    <source>
        <dbReference type="EMBL" id="OUN04442.1"/>
    </source>
</evidence>